<dbReference type="OrthoDB" id="6500128at2759"/>
<evidence type="ECO:0000313" key="2">
    <source>
        <dbReference type="Proteomes" id="UP000299102"/>
    </source>
</evidence>
<dbReference type="STRING" id="151549.A0A4C1SYQ7"/>
<dbReference type="InterPro" id="IPR027417">
    <property type="entry name" value="P-loop_NTPase"/>
</dbReference>
<dbReference type="AlphaFoldDB" id="A0A4C1SYQ7"/>
<keyword evidence="2" id="KW-1185">Reference proteome</keyword>
<proteinExistence type="predicted"/>
<dbReference type="EMBL" id="BGZK01003995">
    <property type="protein sequence ID" value="GBP06131.1"/>
    <property type="molecule type" value="Genomic_DNA"/>
</dbReference>
<protein>
    <submittedName>
        <fullName evidence="1">Probable multidrug resistance-associated protein lethal(2)03659</fullName>
    </submittedName>
</protein>
<sequence length="70" mass="7449">MTLRYRWLMGGGNPVALVSLSPVTEVELKESLSNPAGLAMHVLDGGANLSVGQRQLICLARALLRITVCS</sequence>
<dbReference type="Proteomes" id="UP000299102">
    <property type="component" value="Unassembled WGS sequence"/>
</dbReference>
<reference evidence="1 2" key="1">
    <citation type="journal article" date="2019" name="Commun. Biol.">
        <title>The bagworm genome reveals a unique fibroin gene that provides high tensile strength.</title>
        <authorList>
            <person name="Kono N."/>
            <person name="Nakamura H."/>
            <person name="Ohtoshi R."/>
            <person name="Tomita M."/>
            <person name="Numata K."/>
            <person name="Arakawa K."/>
        </authorList>
    </citation>
    <scope>NUCLEOTIDE SEQUENCE [LARGE SCALE GENOMIC DNA]</scope>
</reference>
<dbReference type="Gene3D" id="3.40.50.300">
    <property type="entry name" value="P-loop containing nucleotide triphosphate hydrolases"/>
    <property type="match status" value="1"/>
</dbReference>
<name>A0A4C1SYQ7_EUMVA</name>
<gene>
    <name evidence="1" type="primary">l(2)03659</name>
    <name evidence="1" type="ORF">EVAR_71618_1</name>
</gene>
<comment type="caution">
    <text evidence="1">The sequence shown here is derived from an EMBL/GenBank/DDBJ whole genome shotgun (WGS) entry which is preliminary data.</text>
</comment>
<evidence type="ECO:0000313" key="1">
    <source>
        <dbReference type="EMBL" id="GBP06131.1"/>
    </source>
</evidence>
<dbReference type="SUPFAM" id="SSF52540">
    <property type="entry name" value="P-loop containing nucleoside triphosphate hydrolases"/>
    <property type="match status" value="1"/>
</dbReference>
<accession>A0A4C1SYQ7</accession>
<organism evidence="1 2">
    <name type="scientific">Eumeta variegata</name>
    <name type="common">Bagworm moth</name>
    <name type="synonym">Eumeta japonica</name>
    <dbReference type="NCBI Taxonomy" id="151549"/>
    <lineage>
        <taxon>Eukaryota</taxon>
        <taxon>Metazoa</taxon>
        <taxon>Ecdysozoa</taxon>
        <taxon>Arthropoda</taxon>
        <taxon>Hexapoda</taxon>
        <taxon>Insecta</taxon>
        <taxon>Pterygota</taxon>
        <taxon>Neoptera</taxon>
        <taxon>Endopterygota</taxon>
        <taxon>Lepidoptera</taxon>
        <taxon>Glossata</taxon>
        <taxon>Ditrysia</taxon>
        <taxon>Tineoidea</taxon>
        <taxon>Psychidae</taxon>
        <taxon>Oiketicinae</taxon>
        <taxon>Eumeta</taxon>
    </lineage>
</organism>